<accession>A0ABR1Q5P1</accession>
<dbReference type="SUPFAM" id="SSF55961">
    <property type="entry name" value="Bet v1-like"/>
    <property type="match status" value="1"/>
</dbReference>
<dbReference type="Gene3D" id="3.50.50.60">
    <property type="entry name" value="FAD/NAD(P)-binding domain"/>
    <property type="match status" value="1"/>
</dbReference>
<proteinExistence type="predicted"/>
<dbReference type="EMBL" id="JAQQWE010000007">
    <property type="protein sequence ID" value="KAK7946868.1"/>
    <property type="molecule type" value="Genomic_DNA"/>
</dbReference>
<dbReference type="SUPFAM" id="SSF51905">
    <property type="entry name" value="FAD/NAD(P)-binding domain"/>
    <property type="match status" value="1"/>
</dbReference>
<dbReference type="RefSeq" id="XP_066696902.1">
    <property type="nucleotide sequence ID" value="XM_066847411.1"/>
</dbReference>
<dbReference type="PANTHER" id="PTHR36166">
    <property type="entry name" value="CHROMOSOME 9, WHOLE GENOME SHOTGUN SEQUENCE"/>
    <property type="match status" value="1"/>
</dbReference>
<dbReference type="InterPro" id="IPR023393">
    <property type="entry name" value="START-like_dom_sf"/>
</dbReference>
<gene>
    <name evidence="1" type="ORF">PG986_011189</name>
</gene>
<dbReference type="CDD" id="cd07822">
    <property type="entry name" value="SRPBCC_4"/>
    <property type="match status" value="1"/>
</dbReference>
<dbReference type="InterPro" id="IPR036188">
    <property type="entry name" value="FAD/NAD-bd_sf"/>
</dbReference>
<dbReference type="GeneID" id="92080473"/>
<sequence length="466" mass="51434">MGQSQSVSTQTEVAAPPETVRSMFLNFQQHKEWHDIFEIKCLDPTIQPANLKPSDKLDVNIKGYPFKFQFQPTILVNSPDTFQWLGSVPVLFWGKHQFYFTPSQDTPGGTTLIQREDFGGLLAFVVGPTWSFGQKSFQHFKNLNRDLKMAAESAASSAVWPCTLCSTNSMPGSVNCALSNSPEILIICAERHRLRSWLTTNILIQQAKCLVRIEEGNVDVSVYFEDSTYAKGDLVVGTDGINSVAKGTKALLEKPNSDLLNLIPLAGLLQLLRAAPGKRRRRLGAALLDVDGARRRHFRAGHWLRHASQQEKLDHVLASVAALPPRLRKIFERTPASGIREEPYIWRDLQLAPSSLPAGCAVLLVDAAHATAPFRGEGGHHALIDALRPSKVLKRLHRAAAGGISISRDDVKAAVVSYNVEMLQRGWQAVQDSRDMQVGEAAKASAKPWRGSKLPRAETIMLSRLG</sequence>
<name>A0ABR1Q5P1_9PEZI</name>
<evidence type="ECO:0000313" key="2">
    <source>
        <dbReference type="Proteomes" id="UP001391051"/>
    </source>
</evidence>
<reference evidence="1 2" key="1">
    <citation type="submission" date="2023-01" db="EMBL/GenBank/DDBJ databases">
        <title>Analysis of 21 Apiospora genomes using comparative genomics revels a genus with tremendous synthesis potential of carbohydrate active enzymes and secondary metabolites.</title>
        <authorList>
            <person name="Sorensen T."/>
        </authorList>
    </citation>
    <scope>NUCLEOTIDE SEQUENCE [LARGE SCALE GENOMIC DNA]</scope>
    <source>
        <strain evidence="1 2">CBS 24483</strain>
    </source>
</reference>
<dbReference type="PANTHER" id="PTHR36166:SF1">
    <property type="entry name" value="SRPBCC DOMAIN-CONTAINING PROTEIN"/>
    <property type="match status" value="1"/>
</dbReference>
<organism evidence="1 2">
    <name type="scientific">Apiospora aurea</name>
    <dbReference type="NCBI Taxonomy" id="335848"/>
    <lineage>
        <taxon>Eukaryota</taxon>
        <taxon>Fungi</taxon>
        <taxon>Dikarya</taxon>
        <taxon>Ascomycota</taxon>
        <taxon>Pezizomycotina</taxon>
        <taxon>Sordariomycetes</taxon>
        <taxon>Xylariomycetidae</taxon>
        <taxon>Amphisphaeriales</taxon>
        <taxon>Apiosporaceae</taxon>
        <taxon>Apiospora</taxon>
    </lineage>
</organism>
<protein>
    <recommendedName>
        <fullName evidence="3">FAD-binding domain-containing protein</fullName>
    </recommendedName>
</protein>
<evidence type="ECO:0000313" key="1">
    <source>
        <dbReference type="EMBL" id="KAK7946868.1"/>
    </source>
</evidence>
<comment type="caution">
    <text evidence="1">The sequence shown here is derived from an EMBL/GenBank/DDBJ whole genome shotgun (WGS) entry which is preliminary data.</text>
</comment>
<dbReference type="Gene3D" id="3.30.530.20">
    <property type="match status" value="1"/>
</dbReference>
<evidence type="ECO:0008006" key="3">
    <source>
        <dbReference type="Google" id="ProtNLM"/>
    </source>
</evidence>
<keyword evidence="2" id="KW-1185">Reference proteome</keyword>
<dbReference type="Proteomes" id="UP001391051">
    <property type="component" value="Unassembled WGS sequence"/>
</dbReference>